<dbReference type="InterPro" id="IPR013325">
    <property type="entry name" value="RNA_pol_sigma_r2"/>
</dbReference>
<evidence type="ECO:0000256" key="2">
    <source>
        <dbReference type="ARBA" id="ARBA00023082"/>
    </source>
</evidence>
<dbReference type="PANTHER" id="PTHR43133:SF8">
    <property type="entry name" value="RNA POLYMERASE SIGMA FACTOR HI_1459-RELATED"/>
    <property type="match status" value="1"/>
</dbReference>
<organism evidence="6 7">
    <name type="scientific">Micromonospora azadirachtae</name>
    <dbReference type="NCBI Taxonomy" id="1970735"/>
    <lineage>
        <taxon>Bacteria</taxon>
        <taxon>Bacillati</taxon>
        <taxon>Actinomycetota</taxon>
        <taxon>Actinomycetes</taxon>
        <taxon>Micromonosporales</taxon>
        <taxon>Micromonosporaceae</taxon>
        <taxon>Micromonospora</taxon>
    </lineage>
</organism>
<comment type="caution">
    <text evidence="6">The sequence shown here is derived from an EMBL/GenBank/DDBJ whole genome shotgun (WGS) entry which is preliminary data.</text>
</comment>
<evidence type="ECO:0000256" key="4">
    <source>
        <dbReference type="ARBA" id="ARBA00023163"/>
    </source>
</evidence>
<evidence type="ECO:0000313" key="7">
    <source>
        <dbReference type="Proteomes" id="UP001597053"/>
    </source>
</evidence>
<dbReference type="InterPro" id="IPR039425">
    <property type="entry name" value="RNA_pol_sigma-70-like"/>
</dbReference>
<proteinExistence type="predicted"/>
<protein>
    <submittedName>
        <fullName evidence="6">RNA polymerase sigma factor</fullName>
    </submittedName>
</protein>
<dbReference type="EMBL" id="JBHTHM010000309">
    <property type="protein sequence ID" value="MFD0784089.1"/>
    <property type="molecule type" value="Genomic_DNA"/>
</dbReference>
<keyword evidence="7" id="KW-1185">Reference proteome</keyword>
<dbReference type="Pfam" id="PF04542">
    <property type="entry name" value="Sigma70_r2"/>
    <property type="match status" value="1"/>
</dbReference>
<dbReference type="SUPFAM" id="SSF88946">
    <property type="entry name" value="Sigma2 domain of RNA polymerase sigma factors"/>
    <property type="match status" value="1"/>
</dbReference>
<dbReference type="Proteomes" id="UP001597053">
    <property type="component" value="Unassembled WGS sequence"/>
</dbReference>
<dbReference type="InterPro" id="IPR007627">
    <property type="entry name" value="RNA_pol_sigma70_r2"/>
</dbReference>
<evidence type="ECO:0000313" key="6">
    <source>
        <dbReference type="EMBL" id="MFD0784089.1"/>
    </source>
</evidence>
<keyword evidence="4" id="KW-0804">Transcription</keyword>
<feature type="domain" description="RNA polymerase sigma-70 region 2" evidence="5">
    <location>
        <begin position="25"/>
        <end position="77"/>
    </location>
</feature>
<keyword evidence="2" id="KW-0731">Sigma factor</keyword>
<evidence type="ECO:0000259" key="5">
    <source>
        <dbReference type="Pfam" id="PF04542"/>
    </source>
</evidence>
<name>A0ABW3A055_9ACTN</name>
<dbReference type="PANTHER" id="PTHR43133">
    <property type="entry name" value="RNA POLYMERASE ECF-TYPE SIGMA FACTO"/>
    <property type="match status" value="1"/>
</dbReference>
<evidence type="ECO:0000256" key="3">
    <source>
        <dbReference type="ARBA" id="ARBA00023125"/>
    </source>
</evidence>
<sequence>MSVAADDGLLVRLAQTGDATALGVLLSRHEAQMRAVAVSMLGYGPDAEDAVQDAMLVAVSRIGEVRDPAAVGGWLRT</sequence>
<gene>
    <name evidence="6" type="ORF">ACFQZ8_09190</name>
</gene>
<keyword evidence="3" id="KW-0238">DNA-binding</keyword>
<dbReference type="Gene3D" id="1.10.1740.10">
    <property type="match status" value="1"/>
</dbReference>
<keyword evidence="1" id="KW-0805">Transcription regulation</keyword>
<evidence type="ECO:0000256" key="1">
    <source>
        <dbReference type="ARBA" id="ARBA00023015"/>
    </source>
</evidence>
<reference evidence="7" key="1">
    <citation type="journal article" date="2019" name="Int. J. Syst. Evol. Microbiol.">
        <title>The Global Catalogue of Microorganisms (GCM) 10K type strain sequencing project: providing services to taxonomists for standard genome sequencing and annotation.</title>
        <authorList>
            <consortium name="The Broad Institute Genomics Platform"/>
            <consortium name="The Broad Institute Genome Sequencing Center for Infectious Disease"/>
            <person name="Wu L."/>
            <person name="Ma J."/>
        </authorList>
    </citation>
    <scope>NUCLEOTIDE SEQUENCE [LARGE SCALE GENOMIC DNA]</scope>
    <source>
        <strain evidence="7">JCM 32148</strain>
    </source>
</reference>
<accession>A0ABW3A055</accession>
<feature type="non-terminal residue" evidence="6">
    <location>
        <position position="77"/>
    </location>
</feature>